<proteinExistence type="predicted"/>
<feature type="domain" description="ZAD" evidence="2">
    <location>
        <begin position="37"/>
        <end position="112"/>
    </location>
</feature>
<evidence type="ECO:0000259" key="2">
    <source>
        <dbReference type="PROSITE" id="PS51915"/>
    </source>
</evidence>
<dbReference type="AlphaFoldDB" id="A0AAW2HID5"/>
<evidence type="ECO:0000313" key="3">
    <source>
        <dbReference type="EMBL" id="KAL0269298.1"/>
    </source>
</evidence>
<keyword evidence="1" id="KW-0863">Zinc-finger</keyword>
<gene>
    <name evidence="3" type="ORF">PYX00_007084</name>
</gene>
<dbReference type="SUPFAM" id="SSF57716">
    <property type="entry name" value="Glucocorticoid receptor-like (DNA-binding domain)"/>
    <property type="match status" value="1"/>
</dbReference>
<comment type="caution">
    <text evidence="3">The sequence shown here is derived from an EMBL/GenBank/DDBJ whole genome shotgun (WGS) entry which is preliminary data.</text>
</comment>
<organism evidence="3">
    <name type="scientific">Menopon gallinae</name>
    <name type="common">poultry shaft louse</name>
    <dbReference type="NCBI Taxonomy" id="328185"/>
    <lineage>
        <taxon>Eukaryota</taxon>
        <taxon>Metazoa</taxon>
        <taxon>Ecdysozoa</taxon>
        <taxon>Arthropoda</taxon>
        <taxon>Hexapoda</taxon>
        <taxon>Insecta</taxon>
        <taxon>Pterygota</taxon>
        <taxon>Neoptera</taxon>
        <taxon>Paraneoptera</taxon>
        <taxon>Psocodea</taxon>
        <taxon>Troctomorpha</taxon>
        <taxon>Phthiraptera</taxon>
        <taxon>Amblycera</taxon>
        <taxon>Menoponidae</taxon>
        <taxon>Menopon</taxon>
    </lineage>
</organism>
<keyword evidence="1" id="KW-0479">Metal-binding</keyword>
<protein>
    <recommendedName>
        <fullName evidence="2">ZAD domain-containing protein</fullName>
    </recommendedName>
</protein>
<dbReference type="GO" id="GO:0008270">
    <property type="term" value="F:zinc ion binding"/>
    <property type="evidence" value="ECO:0007669"/>
    <property type="project" value="UniProtKB-UniRule"/>
</dbReference>
<feature type="binding site" evidence="1">
    <location>
        <position position="88"/>
    </location>
    <ligand>
        <name>Zn(2+)</name>
        <dbReference type="ChEBI" id="CHEBI:29105"/>
    </ligand>
</feature>
<dbReference type="PANTHER" id="PTHR39942">
    <property type="entry name" value="BCDNA.LD26519-RELATED"/>
    <property type="match status" value="1"/>
</dbReference>
<feature type="binding site" evidence="1">
    <location>
        <position position="85"/>
    </location>
    <ligand>
        <name>Zn(2+)</name>
        <dbReference type="ChEBI" id="CHEBI:29105"/>
    </ligand>
</feature>
<reference evidence="3" key="1">
    <citation type="journal article" date="2024" name="Gigascience">
        <title>Chromosome-level genome of the poultry shaft louse Menopon gallinae provides insight into the host-switching and adaptive evolution of parasitic lice.</title>
        <authorList>
            <person name="Xu Y."/>
            <person name="Ma L."/>
            <person name="Liu S."/>
            <person name="Liang Y."/>
            <person name="Liu Q."/>
            <person name="He Z."/>
            <person name="Tian L."/>
            <person name="Duan Y."/>
            <person name="Cai W."/>
            <person name="Li H."/>
            <person name="Song F."/>
        </authorList>
    </citation>
    <scope>NUCLEOTIDE SEQUENCE</scope>
    <source>
        <strain evidence="3">Cailab_2023a</strain>
    </source>
</reference>
<feature type="binding site" evidence="1">
    <location>
        <position position="39"/>
    </location>
    <ligand>
        <name>Zn(2+)</name>
        <dbReference type="ChEBI" id="CHEBI:29105"/>
    </ligand>
</feature>
<feature type="binding site" evidence="1">
    <location>
        <position position="42"/>
    </location>
    <ligand>
        <name>Zn(2+)</name>
        <dbReference type="ChEBI" id="CHEBI:29105"/>
    </ligand>
</feature>
<dbReference type="Pfam" id="PF07776">
    <property type="entry name" value="zf-AD"/>
    <property type="match status" value="1"/>
</dbReference>
<dbReference type="PANTHER" id="PTHR39942:SF1">
    <property type="entry name" value="BCDNA.LD26519-RELATED"/>
    <property type="match status" value="1"/>
</dbReference>
<name>A0AAW2HID5_9NEOP</name>
<dbReference type="GO" id="GO:0005634">
    <property type="term" value="C:nucleus"/>
    <property type="evidence" value="ECO:0007669"/>
    <property type="project" value="InterPro"/>
</dbReference>
<keyword evidence="1" id="KW-0862">Zinc</keyword>
<dbReference type="Gene3D" id="3.40.1800.20">
    <property type="match status" value="1"/>
</dbReference>
<dbReference type="EMBL" id="JARGDH010000004">
    <property type="protein sequence ID" value="KAL0269298.1"/>
    <property type="molecule type" value="Genomic_DNA"/>
</dbReference>
<evidence type="ECO:0000256" key="1">
    <source>
        <dbReference type="PROSITE-ProRule" id="PRU01263"/>
    </source>
</evidence>
<dbReference type="PROSITE" id="PS51915">
    <property type="entry name" value="ZAD"/>
    <property type="match status" value="1"/>
</dbReference>
<dbReference type="SMART" id="SM00868">
    <property type="entry name" value="zf-AD"/>
    <property type="match status" value="1"/>
</dbReference>
<accession>A0AAW2HID5</accession>
<dbReference type="InterPro" id="IPR012934">
    <property type="entry name" value="Znf_AD"/>
</dbReference>
<sequence>MSKTEDNVFPSNECKESFDSEVKNESENQEIKYDPLCYCRTCANKDSFFVPIFKGEGLNHQLNKKIEKYLPIQVTKDDDLPLQLCYNCASTIIAWDTLIIGCVEAEKKLNSLKNATGEYMCVDDVNNVENSEADETYTPADDVDSDDEPLITKKLGTKRTSKVSIFSNFFITYQFDIFLSLHEFEMDITISFRILHQFYIEVVHFTVMEALLLQNHVIISQITIMCCFSEKKKQKRSFRGKE</sequence>